<dbReference type="Pfam" id="PF04919">
    <property type="entry name" value="DUF655"/>
    <property type="match status" value="1"/>
</dbReference>
<dbReference type="PANTHER" id="PTHR40734:SF1">
    <property type="entry name" value="DNA-BINDING PROTEIN"/>
    <property type="match status" value="1"/>
</dbReference>
<gene>
    <name evidence="1" type="ORF">S03H2_15619</name>
</gene>
<dbReference type="EMBL" id="BARU01007951">
    <property type="protein sequence ID" value="GAH34677.1"/>
    <property type="molecule type" value="Genomic_DNA"/>
</dbReference>
<accession>X1EQ17</accession>
<dbReference type="SUPFAM" id="SSF160975">
    <property type="entry name" value="AF1531-like"/>
    <property type="match status" value="1"/>
</dbReference>
<proteinExistence type="predicted"/>
<name>X1EQ17_9ZZZZ</name>
<comment type="caution">
    <text evidence="1">The sequence shown here is derived from an EMBL/GenBank/DDBJ whole genome shotgun (WGS) entry which is preliminary data.</text>
</comment>
<reference evidence="1" key="1">
    <citation type="journal article" date="2014" name="Front. Microbiol.">
        <title>High frequency of phylogenetically diverse reductive dehalogenase-homologous genes in deep subseafloor sedimentary metagenomes.</title>
        <authorList>
            <person name="Kawai M."/>
            <person name="Futagami T."/>
            <person name="Toyoda A."/>
            <person name="Takaki Y."/>
            <person name="Nishi S."/>
            <person name="Hori S."/>
            <person name="Arai W."/>
            <person name="Tsubouchi T."/>
            <person name="Morono Y."/>
            <person name="Uchiyama I."/>
            <person name="Ito T."/>
            <person name="Fujiyama A."/>
            <person name="Inagaki F."/>
            <person name="Takami H."/>
        </authorList>
    </citation>
    <scope>NUCLEOTIDE SEQUENCE</scope>
    <source>
        <strain evidence="1">Expedition CK06-06</strain>
    </source>
</reference>
<evidence type="ECO:0008006" key="2">
    <source>
        <dbReference type="Google" id="ProtNLM"/>
    </source>
</evidence>
<dbReference type="Gene3D" id="1.10.150.280">
    <property type="entry name" value="AF1531-like domain"/>
    <property type="match status" value="1"/>
</dbReference>
<dbReference type="AlphaFoldDB" id="X1EQ17"/>
<protein>
    <recommendedName>
        <fullName evidence="2">DUF655 domain-containing protein</fullName>
    </recommendedName>
</protein>
<sequence>CNRDSEIKIQEKNTYEEFLIHNKLKEVLKKIDYKDLTNTSRALIQPILEKEILNYEEEFLNFFNNSTSITPRMHSLKLLPGIGQKHMWELIEARNRQKFTTFQDITDRTSLSHPTKQLAQRIIKELQREGIKYYLFSKTRRYE</sequence>
<dbReference type="PANTHER" id="PTHR40734">
    <property type="entry name" value="TRNA-SPECIFIC ADENOSINE DEAMINASE-RELATED"/>
    <property type="match status" value="1"/>
</dbReference>
<dbReference type="InterPro" id="IPR007003">
    <property type="entry name" value="DUF655"/>
</dbReference>
<organism evidence="1">
    <name type="scientific">marine sediment metagenome</name>
    <dbReference type="NCBI Taxonomy" id="412755"/>
    <lineage>
        <taxon>unclassified sequences</taxon>
        <taxon>metagenomes</taxon>
        <taxon>ecological metagenomes</taxon>
    </lineage>
</organism>
<evidence type="ECO:0000313" key="1">
    <source>
        <dbReference type="EMBL" id="GAH34677.1"/>
    </source>
</evidence>
<feature type="non-terminal residue" evidence="1">
    <location>
        <position position="1"/>
    </location>
</feature>